<evidence type="ECO:0000313" key="2">
    <source>
        <dbReference type="EMBL" id="MDW9255516.1"/>
    </source>
</evidence>
<feature type="region of interest" description="Disordered" evidence="1">
    <location>
        <begin position="1"/>
        <end position="85"/>
    </location>
</feature>
<dbReference type="Proteomes" id="UP001272137">
    <property type="component" value="Unassembled WGS sequence"/>
</dbReference>
<name>A0AAW9D030_BURTH</name>
<proteinExistence type="predicted"/>
<protein>
    <submittedName>
        <fullName evidence="2">Uncharacterized protein</fullName>
    </submittedName>
</protein>
<feature type="compositionally biased region" description="Low complexity" evidence="1">
    <location>
        <begin position="52"/>
        <end position="63"/>
    </location>
</feature>
<reference evidence="2" key="1">
    <citation type="submission" date="2018-08" db="EMBL/GenBank/DDBJ databases">
        <title>Identification of Burkholderia cepacia strains that express a Burkholderia pseudomallei-like capsular polysaccharide.</title>
        <authorList>
            <person name="Burtnick M.N."/>
            <person name="Vongsouvath M."/>
            <person name="Newton P."/>
            <person name="Wuthiekanun V."/>
            <person name="Limmathurotsakul D."/>
            <person name="Brett P.J."/>
            <person name="Chantratita N."/>
            <person name="Dance D.A."/>
        </authorList>
    </citation>
    <scope>NUCLEOTIDE SEQUENCE</scope>
    <source>
        <strain evidence="2">SBXCC001</strain>
    </source>
</reference>
<organism evidence="2 3">
    <name type="scientific">Burkholderia thailandensis</name>
    <dbReference type="NCBI Taxonomy" id="57975"/>
    <lineage>
        <taxon>Bacteria</taxon>
        <taxon>Pseudomonadati</taxon>
        <taxon>Pseudomonadota</taxon>
        <taxon>Betaproteobacteria</taxon>
        <taxon>Burkholderiales</taxon>
        <taxon>Burkholderiaceae</taxon>
        <taxon>Burkholderia</taxon>
        <taxon>pseudomallei group</taxon>
    </lineage>
</organism>
<sequence>MLIRQRDSRPAQSACPLHRFDDFDSTASLRRPRFDAAPASETGTDRAPPMPAAAQRAEHAPAACRPTPDAERLLKSPPPHLSSRR</sequence>
<comment type="caution">
    <text evidence="2">The sequence shown here is derived from an EMBL/GenBank/DDBJ whole genome shotgun (WGS) entry which is preliminary data.</text>
</comment>
<evidence type="ECO:0000256" key="1">
    <source>
        <dbReference type="SAM" id="MobiDB-lite"/>
    </source>
</evidence>
<evidence type="ECO:0000313" key="3">
    <source>
        <dbReference type="Proteomes" id="UP001272137"/>
    </source>
</evidence>
<dbReference type="AlphaFoldDB" id="A0AAW9D030"/>
<accession>A0AAW9D030</accession>
<feature type="compositionally biased region" description="Pro residues" evidence="1">
    <location>
        <begin position="76"/>
        <end position="85"/>
    </location>
</feature>
<gene>
    <name evidence="2" type="ORF">C7S16_0143</name>
</gene>
<dbReference type="EMBL" id="QXCT01000002">
    <property type="protein sequence ID" value="MDW9255516.1"/>
    <property type="molecule type" value="Genomic_DNA"/>
</dbReference>